<accession>A0AA36Y386</accession>
<keyword evidence="2" id="KW-1185">Reference proteome</keyword>
<evidence type="ECO:0000313" key="2">
    <source>
        <dbReference type="Proteomes" id="UP000018466"/>
    </source>
</evidence>
<dbReference type="GeneID" id="86941665"/>
<sequence>MDILEQCRQWNESGAFEKSREMLEAIPAEERGPEGDAELAEAYLALAETEGTELYHKAIAVLAAHEEAQSEDFRHNRLMALAYYYLDEDGLALSYFERAFSLRPEDEEVRDYVEDCRERLTFPRFEKNFRERTKEAWADFLAIEAELRAAIDRNEDDGAAMLQRCGAVLEQAIRDVSFELGFDGEKYELILCAEGRRSALYPLVYFCRRAPKEVLEHWKIRAGSAPSDKFALQQDSVQIDAADVDIWLIPTGEQLFSLKLYCEKLLPLQRENPRRAEWMLYKLTNQILGDIAAIAFLTGIELLEAPEDSEAKKLSDLYAYVTELGYPAWEDAGAYLDASEIAYQLDADENPDADWRLDVYEGSTRFSAAINEYLHGESDLVDEYHRNGIVPGFLLYPLSTFPEEGREEALAAFRDELRAYLSEHGGEDALCHTGFASGLYYGYLDFIAWDLESALDAALAFFKERGMTGAEFHSFRRNVGGITLFRAEPKRYEETGSLLSPKDIETLEAFLEDDGGYYGKMVRWIEQFVDAGAAAGRFSKKQARRDLKLSLYYGLACNNFGEYSYYYRGQAWMKDAEENAKGSGVWYYRYAVGLLYSGYPEEALRYAEQGVLEEAGYPWTYLLLGKLRAAFGDKEGARAAAEQGLKLEPGDYEFLTLRREVEEGASLEAMLYHWIDPEADRALQEGRDEDGPEKKRAIACIRKDEAGLRDFYELFRPEEHEYTKDAPFCELYYPVGDRAVKLCFRMNEAGLSKLGHSYLAALKEKLDSGALISAESEEGVAGKLEAVLVQQTGQLALFYRRPGSRQYFTVEEDSLDDKLDIAFR</sequence>
<dbReference type="InterPro" id="IPR019734">
    <property type="entry name" value="TPR_rpt"/>
</dbReference>
<dbReference type="InterPro" id="IPR011990">
    <property type="entry name" value="TPR-like_helical_dom_sf"/>
</dbReference>
<dbReference type="Gene3D" id="1.25.40.10">
    <property type="entry name" value="Tetratricopeptide repeat domain"/>
    <property type="match status" value="2"/>
</dbReference>
<proteinExistence type="predicted"/>
<dbReference type="Proteomes" id="UP000018466">
    <property type="component" value="Unassembled WGS sequence"/>
</dbReference>
<dbReference type="EMBL" id="AGEL01000015">
    <property type="protein sequence ID" value="EHO15615.1"/>
    <property type="molecule type" value="Genomic_DNA"/>
</dbReference>
<gene>
    <name evidence="1" type="ORF">HMPREF9623_01936</name>
</gene>
<evidence type="ECO:0000313" key="1">
    <source>
        <dbReference type="EMBL" id="EHO15615.1"/>
    </source>
</evidence>
<protein>
    <recommendedName>
        <fullName evidence="3">Tetratricopeptide repeat protein</fullName>
    </recommendedName>
</protein>
<dbReference type="AlphaFoldDB" id="A0AA36Y386"/>
<comment type="caution">
    <text evidence="1">The sequence shown here is derived from an EMBL/GenBank/DDBJ whole genome shotgun (WGS) entry which is preliminary data.</text>
</comment>
<organism evidence="1 2">
    <name type="scientific">Stomatobaculum longum</name>
    <dbReference type="NCBI Taxonomy" id="796942"/>
    <lineage>
        <taxon>Bacteria</taxon>
        <taxon>Bacillati</taxon>
        <taxon>Bacillota</taxon>
        <taxon>Clostridia</taxon>
        <taxon>Lachnospirales</taxon>
        <taxon>Lachnospiraceae</taxon>
        <taxon>Stomatobaculum</taxon>
    </lineage>
</organism>
<name>A0AA36Y386_9FIRM</name>
<dbReference type="SMART" id="SM00028">
    <property type="entry name" value="TPR"/>
    <property type="match status" value="2"/>
</dbReference>
<evidence type="ECO:0008006" key="3">
    <source>
        <dbReference type="Google" id="ProtNLM"/>
    </source>
</evidence>
<dbReference type="SUPFAM" id="SSF48452">
    <property type="entry name" value="TPR-like"/>
    <property type="match status" value="2"/>
</dbReference>
<reference evidence="1 2" key="1">
    <citation type="submission" date="2011-10" db="EMBL/GenBank/DDBJ databases">
        <title>The Genome Sequence of Lachnospiraceae bacterium ACC2.</title>
        <authorList>
            <consortium name="The Broad Institute Genome Sequencing Platform"/>
            <person name="Earl A."/>
            <person name="Ward D."/>
            <person name="Feldgarden M."/>
            <person name="Gevers D."/>
            <person name="Sizova M."/>
            <person name="Hazen A."/>
            <person name="Epstein S."/>
            <person name="Young S.K."/>
            <person name="Zeng Q."/>
            <person name="Gargeya S."/>
            <person name="Fitzgerald M."/>
            <person name="Haas B."/>
            <person name="Abouelleil A."/>
            <person name="Alvarado L."/>
            <person name="Arachchi H.M."/>
            <person name="Berlin A."/>
            <person name="Brown A."/>
            <person name="Chapman S.B."/>
            <person name="Chen Z."/>
            <person name="Dunbar C."/>
            <person name="Freedman E."/>
            <person name="Gearin G."/>
            <person name="Goldberg J."/>
            <person name="Griggs A."/>
            <person name="Gujja S."/>
            <person name="Heiman D."/>
            <person name="Howarth C."/>
            <person name="Larson L."/>
            <person name="Lui A."/>
            <person name="MacDonald P.J.P."/>
            <person name="Montmayeur A."/>
            <person name="Murphy C."/>
            <person name="Neiman D."/>
            <person name="Pearson M."/>
            <person name="Priest M."/>
            <person name="Roberts A."/>
            <person name="Saif S."/>
            <person name="Shea T."/>
            <person name="Shenoy N."/>
            <person name="Sisk P."/>
            <person name="Stolte C."/>
            <person name="Sykes S."/>
            <person name="Wortman J."/>
            <person name="Nusbaum C."/>
            <person name="Birren B."/>
        </authorList>
    </citation>
    <scope>NUCLEOTIDE SEQUENCE [LARGE SCALE GENOMIC DNA]</scope>
    <source>
        <strain evidence="1 2">ACC2</strain>
    </source>
</reference>
<dbReference type="RefSeq" id="WP_009533754.1">
    <property type="nucleotide sequence ID" value="NZ_JH590865.1"/>
</dbReference>